<name>A0ACC1B4U0_9ROSI</name>
<dbReference type="EMBL" id="CM047903">
    <property type="protein sequence ID" value="KAJ0093833.1"/>
    <property type="molecule type" value="Genomic_DNA"/>
</dbReference>
<accession>A0ACC1B4U0</accession>
<proteinExistence type="predicted"/>
<evidence type="ECO:0000313" key="1">
    <source>
        <dbReference type="EMBL" id="KAJ0093833.1"/>
    </source>
</evidence>
<comment type="caution">
    <text evidence="1">The sequence shown here is derived from an EMBL/GenBank/DDBJ whole genome shotgun (WGS) entry which is preliminary data.</text>
</comment>
<sequence length="113" mass="11721">MALKSSLFVSHFVAVALDPMAEAQLGIIGGLLNLIHIQGTVYCTANGNIGVNGTATPVFQTNCSLEVNTPLARCDAKLPEVGTLLSPLLSIGNTLLGFLNIANLVPAGFQFVP</sequence>
<protein>
    <submittedName>
        <fullName evidence="1">Uncharacterized protein</fullName>
    </submittedName>
</protein>
<gene>
    <name evidence="1" type="ORF">Patl1_25037</name>
</gene>
<organism evidence="1 2">
    <name type="scientific">Pistacia atlantica</name>
    <dbReference type="NCBI Taxonomy" id="434234"/>
    <lineage>
        <taxon>Eukaryota</taxon>
        <taxon>Viridiplantae</taxon>
        <taxon>Streptophyta</taxon>
        <taxon>Embryophyta</taxon>
        <taxon>Tracheophyta</taxon>
        <taxon>Spermatophyta</taxon>
        <taxon>Magnoliopsida</taxon>
        <taxon>eudicotyledons</taxon>
        <taxon>Gunneridae</taxon>
        <taxon>Pentapetalae</taxon>
        <taxon>rosids</taxon>
        <taxon>malvids</taxon>
        <taxon>Sapindales</taxon>
        <taxon>Anacardiaceae</taxon>
        <taxon>Pistacia</taxon>
    </lineage>
</organism>
<reference evidence="2" key="1">
    <citation type="journal article" date="2023" name="G3 (Bethesda)">
        <title>Genome assembly and association tests identify interacting loci associated with vigor, precocity, and sex in interspecific pistachio rootstocks.</title>
        <authorList>
            <person name="Palmer W."/>
            <person name="Jacygrad E."/>
            <person name="Sagayaradj S."/>
            <person name="Cavanaugh K."/>
            <person name="Han R."/>
            <person name="Bertier L."/>
            <person name="Beede B."/>
            <person name="Kafkas S."/>
            <person name="Golino D."/>
            <person name="Preece J."/>
            <person name="Michelmore R."/>
        </authorList>
    </citation>
    <scope>NUCLEOTIDE SEQUENCE [LARGE SCALE GENOMIC DNA]</scope>
</reference>
<keyword evidence="2" id="KW-1185">Reference proteome</keyword>
<evidence type="ECO:0000313" key="2">
    <source>
        <dbReference type="Proteomes" id="UP001164250"/>
    </source>
</evidence>
<dbReference type="Proteomes" id="UP001164250">
    <property type="component" value="Chromosome 7"/>
</dbReference>